<name>A0A1I7KV12_9BURK</name>
<dbReference type="SMART" id="SM00382">
    <property type="entry name" value="AAA"/>
    <property type="match status" value="1"/>
</dbReference>
<evidence type="ECO:0000313" key="9">
    <source>
        <dbReference type="Proteomes" id="UP000183656"/>
    </source>
</evidence>
<dbReference type="PROSITE" id="PS00383">
    <property type="entry name" value="TYR_PHOSPHATASE_1"/>
    <property type="match status" value="1"/>
</dbReference>
<feature type="domain" description="Tyrosine specific protein phosphatases" evidence="6">
    <location>
        <begin position="379"/>
        <end position="443"/>
    </location>
</feature>
<keyword evidence="9" id="KW-1185">Reference proteome</keyword>
<feature type="domain" description="Tyrosine-protein phosphatase" evidence="5">
    <location>
        <begin position="306"/>
        <end position="454"/>
    </location>
</feature>
<dbReference type="InterPro" id="IPR050334">
    <property type="entry name" value="Molybdenum_import_ModC"/>
</dbReference>
<evidence type="ECO:0000259" key="7">
    <source>
        <dbReference type="PROSITE" id="PS50893"/>
    </source>
</evidence>
<sequence length="457" mass="48867">MQDTSPAFSSPCLVSDGFGVAFGQRVILAELDFSLPPQGVTALLGPVGSGKSTLLRTLAGLNDAHPRFQHWGQVLYQGQPLGAAPRPRLVQQHARLMMASTLDALAEHVRTRLGLAPGELRAWCAAYVERMGFPELTPLLGQPTMELSPLHQRAVAILREAAAAPALLLVDEPTADLSDYEAYLLLELLRKVGEATAVLLVLHNQKHAHQAAQHMLLLAGGRVQEARAMEDFLLAPQSAAGQQFVATGSCALPAPDADPTMLADDAPLPPPLPPAALAAVSTTALNTADDAADAPPCAPASRGPNGFAWLVPGRLAGTPMPGVVNAIGHDLALLRRCGITTLITLTENDLPQEPLAQHGLKNLHLPIRDREPPTVAQIQMLLKRMEMLLNKGEVLAVHCLAGIGRTGTVLAAWLVREGLTASEALRRVRLIDHQYVQSTEQESFLQAYEDAILRKLI</sequence>
<dbReference type="InterPro" id="IPR029021">
    <property type="entry name" value="Prot-tyrosine_phosphatase-like"/>
</dbReference>
<evidence type="ECO:0000256" key="1">
    <source>
        <dbReference type="ARBA" id="ARBA00022475"/>
    </source>
</evidence>
<dbReference type="AlphaFoldDB" id="A0A1I7KV12"/>
<keyword evidence="4" id="KW-0067">ATP-binding</keyword>
<organism evidence="8 9">
    <name type="scientific">Paenacidovorax caeni</name>
    <dbReference type="NCBI Taxonomy" id="343013"/>
    <lineage>
        <taxon>Bacteria</taxon>
        <taxon>Pseudomonadati</taxon>
        <taxon>Pseudomonadota</taxon>
        <taxon>Betaproteobacteria</taxon>
        <taxon>Burkholderiales</taxon>
        <taxon>Comamonadaceae</taxon>
        <taxon>Paenacidovorax</taxon>
    </lineage>
</organism>
<dbReference type="PROSITE" id="PS50054">
    <property type="entry name" value="TYR_PHOSPHATASE_DUAL"/>
    <property type="match status" value="1"/>
</dbReference>
<dbReference type="PANTHER" id="PTHR43514">
    <property type="entry name" value="ABC TRANSPORTER I FAMILY MEMBER 10"/>
    <property type="match status" value="1"/>
</dbReference>
<dbReference type="InterPro" id="IPR016130">
    <property type="entry name" value="Tyr_Pase_AS"/>
</dbReference>
<dbReference type="STRING" id="343013.SAMN04489707_10763"/>
<evidence type="ECO:0000256" key="4">
    <source>
        <dbReference type="ARBA" id="ARBA00022840"/>
    </source>
</evidence>
<evidence type="ECO:0000256" key="2">
    <source>
        <dbReference type="ARBA" id="ARBA00022741"/>
    </source>
</evidence>
<gene>
    <name evidence="8" type="ORF">SAMN04489707_10763</name>
</gene>
<dbReference type="SMART" id="SM00195">
    <property type="entry name" value="DSPc"/>
    <property type="match status" value="1"/>
</dbReference>
<dbReference type="SUPFAM" id="SSF52540">
    <property type="entry name" value="P-loop containing nucleoside triphosphate hydrolases"/>
    <property type="match status" value="1"/>
</dbReference>
<evidence type="ECO:0000256" key="3">
    <source>
        <dbReference type="ARBA" id="ARBA00022801"/>
    </source>
</evidence>
<dbReference type="OrthoDB" id="196319at2"/>
<dbReference type="Proteomes" id="UP000183656">
    <property type="component" value="Unassembled WGS sequence"/>
</dbReference>
<evidence type="ECO:0000259" key="5">
    <source>
        <dbReference type="PROSITE" id="PS50054"/>
    </source>
</evidence>
<dbReference type="PROSITE" id="PS50893">
    <property type="entry name" value="ABC_TRANSPORTER_2"/>
    <property type="match status" value="1"/>
</dbReference>
<dbReference type="FunFam" id="3.90.190.10:FF:000157">
    <property type="entry name" value="Protein-tyrosine phosphatase"/>
    <property type="match status" value="1"/>
</dbReference>
<dbReference type="Gene3D" id="3.90.190.10">
    <property type="entry name" value="Protein tyrosine phosphatase superfamily"/>
    <property type="match status" value="1"/>
</dbReference>
<dbReference type="InterPro" id="IPR003593">
    <property type="entry name" value="AAA+_ATPase"/>
</dbReference>
<dbReference type="Pfam" id="PF22785">
    <property type="entry name" value="Tc-R-P"/>
    <property type="match status" value="1"/>
</dbReference>
<dbReference type="PROSITE" id="PS50056">
    <property type="entry name" value="TYR_PHOSPHATASE_2"/>
    <property type="match status" value="1"/>
</dbReference>
<dbReference type="EMBL" id="FPBX01000076">
    <property type="protein sequence ID" value="SFV01281.1"/>
    <property type="molecule type" value="Genomic_DNA"/>
</dbReference>
<dbReference type="GO" id="GO:0016887">
    <property type="term" value="F:ATP hydrolysis activity"/>
    <property type="evidence" value="ECO:0007669"/>
    <property type="project" value="InterPro"/>
</dbReference>
<dbReference type="SUPFAM" id="SSF52799">
    <property type="entry name" value="(Phosphotyrosine protein) phosphatases II"/>
    <property type="match status" value="1"/>
</dbReference>
<reference evidence="8 9" key="1">
    <citation type="submission" date="2016-10" db="EMBL/GenBank/DDBJ databases">
        <authorList>
            <person name="de Groot N.N."/>
        </authorList>
    </citation>
    <scope>NUCLEOTIDE SEQUENCE [LARGE SCALE GENOMIC DNA]</scope>
    <source>
        <strain evidence="8 9">R-24608</strain>
    </source>
</reference>
<dbReference type="InterPro" id="IPR027417">
    <property type="entry name" value="P-loop_NTPase"/>
</dbReference>
<dbReference type="GO" id="GO:0005524">
    <property type="term" value="F:ATP binding"/>
    <property type="evidence" value="ECO:0007669"/>
    <property type="project" value="UniProtKB-KW"/>
</dbReference>
<keyword evidence="3" id="KW-0378">Hydrolase</keyword>
<feature type="domain" description="ABC transporter" evidence="7">
    <location>
        <begin position="13"/>
        <end position="245"/>
    </location>
</feature>
<evidence type="ECO:0000259" key="6">
    <source>
        <dbReference type="PROSITE" id="PS50056"/>
    </source>
</evidence>
<dbReference type="Pfam" id="PF00005">
    <property type="entry name" value="ABC_tran"/>
    <property type="match status" value="1"/>
</dbReference>
<keyword evidence="2" id="KW-0547">Nucleotide-binding</keyword>
<proteinExistence type="predicted"/>
<dbReference type="Gene3D" id="3.40.50.300">
    <property type="entry name" value="P-loop containing nucleotide triphosphate hydrolases"/>
    <property type="match status" value="1"/>
</dbReference>
<accession>A0A1I7KV12</accession>
<protein>
    <submittedName>
        <fullName evidence="8">Atypical dual specificity phosphatase</fullName>
    </submittedName>
</protein>
<dbReference type="PANTHER" id="PTHR43514:SF4">
    <property type="entry name" value="ABC TRANSPORTER I FAMILY MEMBER 10"/>
    <property type="match status" value="1"/>
</dbReference>
<dbReference type="InterPro" id="IPR003439">
    <property type="entry name" value="ABC_transporter-like_ATP-bd"/>
</dbReference>
<dbReference type="RefSeq" id="WP_054258054.1">
    <property type="nucleotide sequence ID" value="NZ_CYIG01000082.1"/>
</dbReference>
<keyword evidence="1" id="KW-1003">Cell membrane</keyword>
<keyword evidence="1" id="KW-0472">Membrane</keyword>
<evidence type="ECO:0000313" key="8">
    <source>
        <dbReference type="EMBL" id="SFV01281.1"/>
    </source>
</evidence>
<dbReference type="InterPro" id="IPR000387">
    <property type="entry name" value="Tyr_Pase_dom"/>
</dbReference>
<dbReference type="InterPro" id="IPR020422">
    <property type="entry name" value="TYR_PHOSPHATASE_DUAL_dom"/>
</dbReference>